<dbReference type="EMBL" id="KB096633">
    <property type="protein sequence ID" value="ESO03416.1"/>
    <property type="molecule type" value="Genomic_DNA"/>
</dbReference>
<dbReference type="SUPFAM" id="SSF82171">
    <property type="entry name" value="DPP6 N-terminal domain-like"/>
    <property type="match status" value="1"/>
</dbReference>
<dbReference type="AlphaFoldDB" id="T1F754"/>
<dbReference type="GO" id="GO:0035556">
    <property type="term" value="P:intracellular signal transduction"/>
    <property type="evidence" value="ECO:0007669"/>
    <property type="project" value="InterPro"/>
</dbReference>
<dbReference type="HOGENOM" id="CLU_655947_0_0_1"/>
<protein>
    <recommendedName>
        <fullName evidence="1">SOCS box domain-containing protein</fullName>
    </recommendedName>
</protein>
<dbReference type="Proteomes" id="UP000015101">
    <property type="component" value="Unassembled WGS sequence"/>
</dbReference>
<dbReference type="InterPro" id="IPR036860">
    <property type="entry name" value="SH2_dom_sf"/>
</dbReference>
<dbReference type="PROSITE" id="PS50225">
    <property type="entry name" value="SOCS"/>
    <property type="match status" value="1"/>
</dbReference>
<dbReference type="InParanoid" id="T1F754"/>
<organism evidence="3 4">
    <name type="scientific">Helobdella robusta</name>
    <name type="common">Californian leech</name>
    <dbReference type="NCBI Taxonomy" id="6412"/>
    <lineage>
        <taxon>Eukaryota</taxon>
        <taxon>Metazoa</taxon>
        <taxon>Spiralia</taxon>
        <taxon>Lophotrochozoa</taxon>
        <taxon>Annelida</taxon>
        <taxon>Clitellata</taxon>
        <taxon>Hirudinea</taxon>
        <taxon>Rhynchobdellida</taxon>
        <taxon>Glossiphoniidae</taxon>
        <taxon>Helobdella</taxon>
    </lineage>
</organism>
<dbReference type="KEGG" id="hro:HELRODRAFT_173712"/>
<dbReference type="RefSeq" id="XP_009018564.1">
    <property type="nucleotide sequence ID" value="XM_009020316.1"/>
</dbReference>
<reference evidence="4" key="1">
    <citation type="submission" date="2012-12" db="EMBL/GenBank/DDBJ databases">
        <authorList>
            <person name="Hellsten U."/>
            <person name="Grimwood J."/>
            <person name="Chapman J.A."/>
            <person name="Shapiro H."/>
            <person name="Aerts A."/>
            <person name="Otillar R.P."/>
            <person name="Terry A.Y."/>
            <person name="Boore J.L."/>
            <person name="Simakov O."/>
            <person name="Marletaz F."/>
            <person name="Cho S.-J."/>
            <person name="Edsinger-Gonzales E."/>
            <person name="Havlak P."/>
            <person name="Kuo D.-H."/>
            <person name="Larsson T."/>
            <person name="Lv J."/>
            <person name="Arendt D."/>
            <person name="Savage R."/>
            <person name="Osoegawa K."/>
            <person name="de Jong P."/>
            <person name="Lindberg D.R."/>
            <person name="Seaver E.C."/>
            <person name="Weisblat D.A."/>
            <person name="Putnam N.H."/>
            <person name="Grigoriev I.V."/>
            <person name="Rokhsar D.S."/>
        </authorList>
    </citation>
    <scope>NUCLEOTIDE SEQUENCE</scope>
</reference>
<dbReference type="InterPro" id="IPR001496">
    <property type="entry name" value="SOCS_box"/>
</dbReference>
<name>T1F754_HELRO</name>
<dbReference type="OMA" id="YITHYRI"/>
<keyword evidence="4" id="KW-1185">Reference proteome</keyword>
<evidence type="ECO:0000259" key="1">
    <source>
        <dbReference type="PROSITE" id="PS50225"/>
    </source>
</evidence>
<dbReference type="Gene3D" id="3.30.505.10">
    <property type="entry name" value="SH2 domain"/>
    <property type="match status" value="1"/>
</dbReference>
<feature type="domain" description="SOCS box" evidence="1">
    <location>
        <begin position="397"/>
        <end position="442"/>
    </location>
</feature>
<dbReference type="SUPFAM" id="SSF158235">
    <property type="entry name" value="SOCS box-like"/>
    <property type="match status" value="1"/>
</dbReference>
<dbReference type="InterPro" id="IPR036036">
    <property type="entry name" value="SOCS_box-like_dom_sf"/>
</dbReference>
<dbReference type="CTD" id="20204653"/>
<dbReference type="OrthoDB" id="6270897at2759"/>
<dbReference type="Pfam" id="PF07525">
    <property type="entry name" value="SOCS_box"/>
    <property type="match status" value="1"/>
</dbReference>
<evidence type="ECO:0000313" key="4">
    <source>
        <dbReference type="Proteomes" id="UP000015101"/>
    </source>
</evidence>
<dbReference type="GeneID" id="20204653"/>
<gene>
    <name evidence="3" type="primary">20204653</name>
    <name evidence="2" type="ORF">HELRODRAFT_173712</name>
</gene>
<dbReference type="EMBL" id="AMQM01004685">
    <property type="status" value="NOT_ANNOTATED_CDS"/>
    <property type="molecule type" value="Genomic_DNA"/>
</dbReference>
<reference evidence="3" key="3">
    <citation type="submission" date="2015-06" db="UniProtKB">
        <authorList>
            <consortium name="EnsemblMetazoa"/>
        </authorList>
    </citation>
    <scope>IDENTIFICATION</scope>
</reference>
<sequence length="443" mass="50667">MGVTTSKKDLQSASGPTNSGEACPHCSLSHPAGFACCESSMPFKKKNVPWSKITTEPLTTWRYGAVLWGFEPRVDYTTNVKSRLQPWCTGGRHYEVSHDSPTKVHQRPYYLLTLLETSLRQDTYIILPQDYYSRLYRESEPAGHYLKPAQVVGYRKGIAILQLNCKNNVMEFVAIHMKTSTILAIHKEELETGKHYLCDCIISPDLGSFIIKPNAMYSLNFCREHFKNIMSLLSLKENRYITHYRIISNLFPNMAVRLFVSYDPRYQWSRVALANYSKNNTDILCIYDLKFNKIILESNTELYQTTHNILYSPDGRYIASLILGLSVKDGLFNFPEILLYSGDTLNVVHKIDTEYLAEVPTLSPAAIFPLFSDTGESLAVAYGEQGTFYQQVSGVHLYRLPMAIDLKSLCREAIRSRFDLQDVQKLPIPTQIKSFLAFKPYYE</sequence>
<dbReference type="EnsemblMetazoa" id="HelroT173712">
    <property type="protein sequence ID" value="HelroP173712"/>
    <property type="gene ID" value="HelroG173712"/>
</dbReference>
<evidence type="ECO:0000313" key="2">
    <source>
        <dbReference type="EMBL" id="ESO03416.1"/>
    </source>
</evidence>
<proteinExistence type="predicted"/>
<accession>T1F754</accession>
<evidence type="ECO:0000313" key="3">
    <source>
        <dbReference type="EnsemblMetazoa" id="HelroP173712"/>
    </source>
</evidence>
<reference evidence="2 4" key="2">
    <citation type="journal article" date="2013" name="Nature">
        <title>Insights into bilaterian evolution from three spiralian genomes.</title>
        <authorList>
            <person name="Simakov O."/>
            <person name="Marletaz F."/>
            <person name="Cho S.J."/>
            <person name="Edsinger-Gonzales E."/>
            <person name="Havlak P."/>
            <person name="Hellsten U."/>
            <person name="Kuo D.H."/>
            <person name="Larsson T."/>
            <person name="Lv J."/>
            <person name="Arendt D."/>
            <person name="Savage R."/>
            <person name="Osoegawa K."/>
            <person name="de Jong P."/>
            <person name="Grimwood J."/>
            <person name="Chapman J.A."/>
            <person name="Shapiro H."/>
            <person name="Aerts A."/>
            <person name="Otillar R.P."/>
            <person name="Terry A.Y."/>
            <person name="Boore J.L."/>
            <person name="Grigoriev I.V."/>
            <person name="Lindberg D.R."/>
            <person name="Seaver E.C."/>
            <person name="Weisblat D.A."/>
            <person name="Putnam N.H."/>
            <person name="Rokhsar D.S."/>
        </authorList>
    </citation>
    <scope>NUCLEOTIDE SEQUENCE</scope>
</reference>